<sequence>MKPISYEKFLEIVKTPIKNIDYAFDNYSSGILDTQDHCLSLKEAKELNVGQVCSYNVSNEDKYINFMKSVYNLNKNKPVVVDFYLKEIDNEGCLKILQHLDYEDKIIFIDHLRNLNTETVYFLLEYEELISFVTRLSTRELHFCTIYFNEIPMAIWGNYELSFPVFFNNPKDMEVYHDLANKNNLFIRDVILK</sequence>
<evidence type="ECO:0000313" key="1">
    <source>
        <dbReference type="EMBL" id="SFA84627.1"/>
    </source>
</evidence>
<evidence type="ECO:0000313" key="2">
    <source>
        <dbReference type="Proteomes" id="UP000198619"/>
    </source>
</evidence>
<keyword evidence="2" id="KW-1185">Reference proteome</keyword>
<protein>
    <submittedName>
        <fullName evidence="1">Uncharacterized protein</fullName>
    </submittedName>
</protein>
<gene>
    <name evidence="1" type="ORF">SAMN04488528_1004114</name>
</gene>
<dbReference type="STRING" id="84698.SAMN04488528_1004114"/>
<dbReference type="EMBL" id="FOKI01000004">
    <property type="protein sequence ID" value="SFA84627.1"/>
    <property type="molecule type" value="Genomic_DNA"/>
</dbReference>
<dbReference type="AlphaFoldDB" id="A0A1I0W8H5"/>
<dbReference type="Proteomes" id="UP000198619">
    <property type="component" value="Unassembled WGS sequence"/>
</dbReference>
<name>A0A1I0W8H5_9CLOT</name>
<reference evidence="1 2" key="1">
    <citation type="submission" date="2016-10" db="EMBL/GenBank/DDBJ databases">
        <authorList>
            <person name="de Groot N.N."/>
        </authorList>
    </citation>
    <scope>NUCLEOTIDE SEQUENCE [LARGE SCALE GENOMIC DNA]</scope>
    <source>
        <strain evidence="1 2">DSM 12271</strain>
    </source>
</reference>
<proteinExistence type="predicted"/>
<accession>A0A1I0W8H5</accession>
<organism evidence="1 2">
    <name type="scientific">Clostridium frigidicarnis</name>
    <dbReference type="NCBI Taxonomy" id="84698"/>
    <lineage>
        <taxon>Bacteria</taxon>
        <taxon>Bacillati</taxon>
        <taxon>Bacillota</taxon>
        <taxon>Clostridia</taxon>
        <taxon>Eubacteriales</taxon>
        <taxon>Clostridiaceae</taxon>
        <taxon>Clostridium</taxon>
    </lineage>
</organism>